<evidence type="ECO:0000313" key="5">
    <source>
        <dbReference type="EMBL" id="MXO88110.1"/>
    </source>
</evidence>
<reference evidence="5 6" key="1">
    <citation type="submission" date="2019-12" db="EMBL/GenBank/DDBJ databases">
        <title>Genomic-based taxomic classification of the family Erythrobacteraceae.</title>
        <authorList>
            <person name="Xu L."/>
        </authorList>
    </citation>
    <scope>NUCLEOTIDE SEQUENCE [LARGE SCALE GENOMIC DNA]</scope>
    <source>
        <strain evidence="5 6">JCM 16339</strain>
    </source>
</reference>
<dbReference type="AlphaFoldDB" id="A0A844ZM33"/>
<gene>
    <name evidence="5" type="ORF">GRI32_05085</name>
</gene>
<comment type="function">
    <text evidence="1">Probable oxidoreductase that may play a role as regulator of mitochondrial function.</text>
</comment>
<dbReference type="InterPro" id="IPR036188">
    <property type="entry name" value="FAD/NAD-bd_sf"/>
</dbReference>
<dbReference type="RefSeq" id="WP_160590071.1">
    <property type="nucleotide sequence ID" value="NZ_BAAAFP010000002.1"/>
</dbReference>
<dbReference type="SUPFAM" id="SSF51905">
    <property type="entry name" value="FAD/NAD(P)-binding domain"/>
    <property type="match status" value="1"/>
</dbReference>
<dbReference type="OrthoDB" id="9774675at2"/>
<dbReference type="PANTHER" id="PTHR10668:SF103">
    <property type="entry name" value="PYRIDINE NUCLEOTIDE-DISULFIDE OXIDOREDUCTASE DOMAIN-CONTAINING PROTEIN 2"/>
    <property type="match status" value="1"/>
</dbReference>
<feature type="domain" description="Amine oxidase" evidence="4">
    <location>
        <begin position="18"/>
        <end position="320"/>
    </location>
</feature>
<dbReference type="GO" id="GO:0016491">
    <property type="term" value="F:oxidoreductase activity"/>
    <property type="evidence" value="ECO:0007669"/>
    <property type="project" value="InterPro"/>
</dbReference>
<dbReference type="Pfam" id="PF01593">
    <property type="entry name" value="Amino_oxidase"/>
    <property type="match status" value="1"/>
</dbReference>
<dbReference type="Proteomes" id="UP000435243">
    <property type="component" value="Unassembled WGS sequence"/>
</dbReference>
<name>A0A844ZM33_9SPHN</name>
<dbReference type="InterPro" id="IPR002937">
    <property type="entry name" value="Amino_oxidase"/>
</dbReference>
<sequence length="543" mass="58923">MAAAPQYDAIVIGGGHNGLTCAFYLARAGHKVCVLERREIVGGAAVTEEFHPGFRNSVASYSVSLLSPTVIADMDLARHGLEVKIRSEGYFVPLGDDDYFLMGKDEDRKLAEIARFSEKDAAAFPEYNRRLDQLMHLLRETLHVTPPNVGGGLGELLGAAGLGNKLRKVGIEGQRDLLDLFGKSAGETLDSWFETDVLKGVLAFDAMTGNYATPYTPGSAYVLLHHVFGEVNGVEGAWGHAMGGMGSITQAMAAACIEQGVEIRTECPVAKVLTDGNRAVGVKLESGETITARAITSNLNPKLLFGKMVEEEAVPPAFARRMRDWKCASGTLRMNVALKELPQFTCLPSDGIGRHHKASILITPSLKYIETAYDEARAHGWASQPAIEMHIPSCIDDSLAPAGQHVASLFCQHFAPELPDGKSWDDHREQAADTVIDTITRYAPNFRDAIVGKMVLTPMDLENKLGLTGGDIFHGQLRLDQLFSARPMLGYADYRMPLDGLYICGSGAHPGGGVTGIPGYNAAREMLRDLRKNRLPKRRHKAA</sequence>
<comment type="subunit">
    <text evidence="2">Interacts with COX5B; this interaction may contribute to localize PYROXD2 to the inner face of the inner mitochondrial membrane.</text>
</comment>
<dbReference type="PANTHER" id="PTHR10668">
    <property type="entry name" value="PHYTOENE DEHYDROGENASE"/>
    <property type="match status" value="1"/>
</dbReference>
<dbReference type="EMBL" id="WTYY01000002">
    <property type="protein sequence ID" value="MXO88110.1"/>
    <property type="molecule type" value="Genomic_DNA"/>
</dbReference>
<dbReference type="Gene3D" id="3.50.50.60">
    <property type="entry name" value="FAD/NAD(P)-binding domain"/>
    <property type="match status" value="2"/>
</dbReference>
<evidence type="ECO:0000259" key="4">
    <source>
        <dbReference type="Pfam" id="PF01593"/>
    </source>
</evidence>
<protein>
    <recommendedName>
        <fullName evidence="3">Pyridine nucleotide-disulfide oxidoreductase domain-containing protein 2</fullName>
    </recommendedName>
</protein>
<comment type="caution">
    <text evidence="5">The sequence shown here is derived from an EMBL/GenBank/DDBJ whole genome shotgun (WGS) entry which is preliminary data.</text>
</comment>
<evidence type="ECO:0000256" key="1">
    <source>
        <dbReference type="ARBA" id="ARBA00037217"/>
    </source>
</evidence>
<accession>A0A844ZM33</accession>
<evidence type="ECO:0000256" key="3">
    <source>
        <dbReference type="ARBA" id="ARBA00040298"/>
    </source>
</evidence>
<evidence type="ECO:0000256" key="2">
    <source>
        <dbReference type="ARBA" id="ARBA00038825"/>
    </source>
</evidence>
<keyword evidence="6" id="KW-1185">Reference proteome</keyword>
<evidence type="ECO:0000313" key="6">
    <source>
        <dbReference type="Proteomes" id="UP000435243"/>
    </source>
</evidence>
<organism evidence="5 6">
    <name type="scientific">Alteraurantiacibacter aestuarii</name>
    <dbReference type="NCBI Taxonomy" id="650004"/>
    <lineage>
        <taxon>Bacteria</taxon>
        <taxon>Pseudomonadati</taxon>
        <taxon>Pseudomonadota</taxon>
        <taxon>Alphaproteobacteria</taxon>
        <taxon>Sphingomonadales</taxon>
        <taxon>Erythrobacteraceae</taxon>
        <taxon>Alteraurantiacibacter</taxon>
    </lineage>
</organism>
<proteinExistence type="predicted"/>